<evidence type="ECO:0000256" key="1">
    <source>
        <dbReference type="SAM" id="Coils"/>
    </source>
</evidence>
<name>A0A8S1X701_9CILI</name>
<comment type="caution">
    <text evidence="2">The sequence shown here is derived from an EMBL/GenBank/DDBJ whole genome shotgun (WGS) entry which is preliminary data.</text>
</comment>
<gene>
    <name evidence="2" type="ORF">PPENT_87.1.T1130117</name>
</gene>
<organism evidence="2 3">
    <name type="scientific">Paramecium pentaurelia</name>
    <dbReference type="NCBI Taxonomy" id="43138"/>
    <lineage>
        <taxon>Eukaryota</taxon>
        <taxon>Sar</taxon>
        <taxon>Alveolata</taxon>
        <taxon>Ciliophora</taxon>
        <taxon>Intramacronucleata</taxon>
        <taxon>Oligohymenophorea</taxon>
        <taxon>Peniculida</taxon>
        <taxon>Parameciidae</taxon>
        <taxon>Paramecium</taxon>
    </lineage>
</organism>
<feature type="coiled-coil region" evidence="1">
    <location>
        <begin position="81"/>
        <end position="134"/>
    </location>
</feature>
<dbReference type="Proteomes" id="UP000689195">
    <property type="component" value="Unassembled WGS sequence"/>
</dbReference>
<keyword evidence="1" id="KW-0175">Coiled coil</keyword>
<keyword evidence="3" id="KW-1185">Reference proteome</keyword>
<evidence type="ECO:0000313" key="3">
    <source>
        <dbReference type="Proteomes" id="UP000689195"/>
    </source>
</evidence>
<dbReference type="AlphaFoldDB" id="A0A8S1X701"/>
<accession>A0A8S1X701</accession>
<protein>
    <recommendedName>
        <fullName evidence="4">WD40-repeat-containing domain</fullName>
    </recommendedName>
</protein>
<proteinExistence type="predicted"/>
<sequence length="518" mass="61526">MKKKLSLSSKPLSYIQLDDNGRNSYCKSHCLKYEQFEYRNERIYVCCNQKECNQDNEPLSNTEIIMLLKQILSETISDEFKQQQKQKINNHREDLNKSIELYCDRAIQILDKNCEQQNQINQQIKFILENLQNENIHQLAYEILKQQELDCVNVKIGIITTLTQKFYRTLSKCENTLNCINSLIQNDQINVNNDYNIQKNQFDYVKIKTMQFQRQHEISIKYNKQNIKRIYQDIKNEQIIVISTGQELNNQIKIIKPSQYSLFGQFDQLKNSIPAEFFSISPNGHFYAWGSNTRIQIYQLQTKTYKQINCNSALDSIAFNIINDFVISTQDQKINFWSLNNNNWEFNSSFNMLPERLNDLIFIEDGRILICKSSSKLTFLIKENNNWIIYQQIHQGFTTTLWSQINQMIITTNQKAQIQIWQRNKKGLFQLIITEWDPENNIKDYEINPLQINNDGSLLAQCQNNKLKIWSILEDGRMQLIFEQEMDEKYIIITNDFTNLLAQNEKSLIWYQLINDDQ</sequence>
<dbReference type="EMBL" id="CAJJDO010000113">
    <property type="protein sequence ID" value="CAD8196735.1"/>
    <property type="molecule type" value="Genomic_DNA"/>
</dbReference>
<reference evidence="2" key="1">
    <citation type="submission" date="2021-01" db="EMBL/GenBank/DDBJ databases">
        <authorList>
            <consortium name="Genoscope - CEA"/>
            <person name="William W."/>
        </authorList>
    </citation>
    <scope>NUCLEOTIDE SEQUENCE</scope>
</reference>
<evidence type="ECO:0000313" key="2">
    <source>
        <dbReference type="EMBL" id="CAD8196735.1"/>
    </source>
</evidence>
<evidence type="ECO:0008006" key="4">
    <source>
        <dbReference type="Google" id="ProtNLM"/>
    </source>
</evidence>